<evidence type="ECO:0000313" key="2">
    <source>
        <dbReference type="EMBL" id="MCW2306706.1"/>
    </source>
</evidence>
<keyword evidence="1" id="KW-0732">Signal</keyword>
<dbReference type="EMBL" id="JAOQNS010000002">
    <property type="protein sequence ID" value="MCW2306706.1"/>
    <property type="molecule type" value="Genomic_DNA"/>
</dbReference>
<organism evidence="2 3">
    <name type="scientific">Rhodobium gokarnense</name>
    <dbReference type="NCBI Taxonomy" id="364296"/>
    <lineage>
        <taxon>Bacteria</taxon>
        <taxon>Pseudomonadati</taxon>
        <taxon>Pseudomonadota</taxon>
        <taxon>Alphaproteobacteria</taxon>
        <taxon>Hyphomicrobiales</taxon>
        <taxon>Rhodobiaceae</taxon>
        <taxon>Rhodobium</taxon>
    </lineage>
</organism>
<proteinExistence type="predicted"/>
<dbReference type="Proteomes" id="UP001209755">
    <property type="component" value="Unassembled WGS sequence"/>
</dbReference>
<evidence type="ECO:0000256" key="1">
    <source>
        <dbReference type="SAM" id="SignalP"/>
    </source>
</evidence>
<protein>
    <recommendedName>
        <fullName evidence="4">DUF1236 domain-containing protein</fullName>
    </recommendedName>
</protein>
<evidence type="ECO:0008006" key="4">
    <source>
        <dbReference type="Google" id="ProtNLM"/>
    </source>
</evidence>
<comment type="caution">
    <text evidence="2">The sequence shown here is derived from an EMBL/GenBank/DDBJ whole genome shotgun (WGS) entry which is preliminary data.</text>
</comment>
<gene>
    <name evidence="2" type="ORF">M2319_001025</name>
</gene>
<name>A0ABT3H8T2_9HYPH</name>
<dbReference type="RefSeq" id="WP_264600364.1">
    <property type="nucleotide sequence ID" value="NZ_JAOQNS010000002.1"/>
</dbReference>
<feature type="signal peptide" evidence="1">
    <location>
        <begin position="1"/>
        <end position="24"/>
    </location>
</feature>
<accession>A0ABT3H8T2</accession>
<dbReference type="Pfam" id="PF06823">
    <property type="entry name" value="DUF1236"/>
    <property type="match status" value="1"/>
</dbReference>
<dbReference type="InterPro" id="IPR009642">
    <property type="entry name" value="DUF1236"/>
</dbReference>
<keyword evidence="3" id="KW-1185">Reference proteome</keyword>
<evidence type="ECO:0000313" key="3">
    <source>
        <dbReference type="Proteomes" id="UP001209755"/>
    </source>
</evidence>
<feature type="chain" id="PRO_5045209336" description="DUF1236 domain-containing protein" evidence="1">
    <location>
        <begin position="25"/>
        <end position="151"/>
    </location>
</feature>
<reference evidence="3" key="1">
    <citation type="submission" date="2023-07" db="EMBL/GenBank/DDBJ databases">
        <title>Genome sequencing of Purple Non-Sulfur Bacteria from various extreme environments.</title>
        <authorList>
            <person name="Mayer M."/>
        </authorList>
    </citation>
    <scope>NUCLEOTIDE SEQUENCE [LARGE SCALE GENOMIC DNA]</scope>
    <source>
        <strain evidence="3">DSM 17935</strain>
    </source>
</reference>
<sequence>MLKFVTATSAAVMLAAVAATPVSAQDATLTGVAGGAVAGAVIGGPPGAVIGAIAGGTIGASADKVEENTQPAPPPEPYVVKEVPPRVGVYALEQPAPAVRVDGPVVIGQPLPSTVEVIRVPDYPTYAYANVNGHTLIVDSQTGNVIGVVRN</sequence>